<evidence type="ECO:0000256" key="1">
    <source>
        <dbReference type="SAM" id="MobiDB-lite"/>
    </source>
</evidence>
<dbReference type="SMART" id="SM00849">
    <property type="entry name" value="Lactamase_B"/>
    <property type="match status" value="1"/>
</dbReference>
<name>A0A9N8E0D7_9STRA</name>
<keyword evidence="5" id="KW-1185">Reference proteome</keyword>
<feature type="compositionally biased region" description="Acidic residues" evidence="1">
    <location>
        <begin position="54"/>
        <end position="64"/>
    </location>
</feature>
<evidence type="ECO:0000313" key="4">
    <source>
        <dbReference type="EMBL" id="CAB9509915.1"/>
    </source>
</evidence>
<feature type="chain" id="PRO_5040284873" evidence="2">
    <location>
        <begin position="27"/>
        <end position="620"/>
    </location>
</feature>
<dbReference type="SUPFAM" id="SSF56281">
    <property type="entry name" value="Metallo-hydrolase/oxidoreductase"/>
    <property type="match status" value="1"/>
</dbReference>
<organism evidence="4 5">
    <name type="scientific">Seminavis robusta</name>
    <dbReference type="NCBI Taxonomy" id="568900"/>
    <lineage>
        <taxon>Eukaryota</taxon>
        <taxon>Sar</taxon>
        <taxon>Stramenopiles</taxon>
        <taxon>Ochrophyta</taxon>
        <taxon>Bacillariophyta</taxon>
        <taxon>Bacillariophyceae</taxon>
        <taxon>Bacillariophycidae</taxon>
        <taxon>Naviculales</taxon>
        <taxon>Naviculaceae</taxon>
        <taxon>Seminavis</taxon>
    </lineage>
</organism>
<dbReference type="AlphaFoldDB" id="A0A9N8E0D7"/>
<feature type="region of interest" description="Disordered" evidence="1">
    <location>
        <begin position="29"/>
        <end position="90"/>
    </location>
</feature>
<sequence length="620" mass="68107">MKVAPLFVTSLYVAMAGVMMPLSTVAEGEGSLGEFPEENSADGAATWAMPHEDSQDETPDETSPDEPPTGEDPFAPDTDPPATTDPGDIEDPVANILELVTNTLGGADALLNMRFLQVMTTGEAEIEYEDTTPDEVGNAASFERNYTIDLFEGNVRIDELTVHEFEALQFFPPSFTTRIMQQTIGEQIGSKMFVPNGTMPSESVAALSHQLVFQNPHVLLVYILANDVFENITYAGLDRNDNAMLIVPDPDDIWPITMFVNTTSGFINKVTTRQAHPLVGDRRVTFRYFNWVIESEGPSPLLFPRRVRISNQNGKVVWDERRDSVMTPADVDMSMFEFSGSVDPDSFDAFAFYYGLANSLLFDTFDMTGFWFPWRVAYSDPQELAPGVTWMNAGTSASLVVEHADGLIVLEGFGSQFQTQLLLQAAGELFPGKSPTHVLQTHFHFDHSSGVREYLGAVEDVTLVIGDGTTEFWLDVMIAQHSIIPDSVETANVTNYDIVTVEFDQEQVLLDADGMVVTAYHTSRAEHAEDMMIFTVDVNATRILYQADLYNGGFGGTITLNGPQHLFDAMRDHSILTANCTSDVPLTIVSTHGIPITLEEALAELASLDVDVGCPAPADE</sequence>
<keyword evidence="2" id="KW-0732">Signal</keyword>
<feature type="compositionally biased region" description="Low complexity" evidence="1">
    <location>
        <begin position="71"/>
        <end position="86"/>
    </location>
</feature>
<evidence type="ECO:0000259" key="3">
    <source>
        <dbReference type="SMART" id="SM00849"/>
    </source>
</evidence>
<comment type="caution">
    <text evidence="4">The sequence shown here is derived from an EMBL/GenBank/DDBJ whole genome shotgun (WGS) entry which is preliminary data.</text>
</comment>
<protein>
    <submittedName>
        <fullName evidence="4">Metallo-beta-lactamase superfamily</fullName>
    </submittedName>
</protein>
<evidence type="ECO:0000313" key="5">
    <source>
        <dbReference type="Proteomes" id="UP001153069"/>
    </source>
</evidence>
<dbReference type="InterPro" id="IPR036866">
    <property type="entry name" value="RibonucZ/Hydroxyglut_hydro"/>
</dbReference>
<feature type="signal peptide" evidence="2">
    <location>
        <begin position="1"/>
        <end position="26"/>
    </location>
</feature>
<proteinExistence type="predicted"/>
<dbReference type="Gene3D" id="3.60.15.10">
    <property type="entry name" value="Ribonuclease Z/Hydroxyacylglutathione hydrolase-like"/>
    <property type="match status" value="1"/>
</dbReference>
<dbReference type="InterPro" id="IPR001279">
    <property type="entry name" value="Metallo-B-lactamas"/>
</dbReference>
<reference evidence="4" key="1">
    <citation type="submission" date="2020-06" db="EMBL/GenBank/DDBJ databases">
        <authorList>
            <consortium name="Plant Systems Biology data submission"/>
        </authorList>
    </citation>
    <scope>NUCLEOTIDE SEQUENCE</scope>
    <source>
        <strain evidence="4">D6</strain>
    </source>
</reference>
<accession>A0A9N8E0D7</accession>
<evidence type="ECO:0000256" key="2">
    <source>
        <dbReference type="SAM" id="SignalP"/>
    </source>
</evidence>
<gene>
    <name evidence="4" type="ORF">SEMRO_410_G137430.1</name>
</gene>
<dbReference type="Pfam" id="PF00753">
    <property type="entry name" value="Lactamase_B"/>
    <property type="match status" value="1"/>
</dbReference>
<feature type="domain" description="Metallo-beta-lactamase" evidence="3">
    <location>
        <begin position="395"/>
        <end position="592"/>
    </location>
</feature>
<dbReference type="Proteomes" id="UP001153069">
    <property type="component" value="Unassembled WGS sequence"/>
</dbReference>
<dbReference type="EMBL" id="CAICTM010000409">
    <property type="protein sequence ID" value="CAB9509915.1"/>
    <property type="molecule type" value="Genomic_DNA"/>
</dbReference>